<keyword evidence="4 6" id="KW-1133">Transmembrane helix</keyword>
<feature type="transmembrane region" description="Helical" evidence="6">
    <location>
        <begin position="457"/>
        <end position="480"/>
    </location>
</feature>
<evidence type="ECO:0000256" key="1">
    <source>
        <dbReference type="ARBA" id="ARBA00004141"/>
    </source>
</evidence>
<dbReference type="EMBL" id="JAKJXO020000002">
    <property type="protein sequence ID" value="KAL1610267.1"/>
    <property type="molecule type" value="Genomic_DNA"/>
</dbReference>
<keyword evidence="5 6" id="KW-0472">Membrane</keyword>
<dbReference type="Proteomes" id="UP001521785">
    <property type="component" value="Unassembled WGS sequence"/>
</dbReference>
<evidence type="ECO:0000313" key="9">
    <source>
        <dbReference type="Proteomes" id="UP001521785"/>
    </source>
</evidence>
<dbReference type="InterPro" id="IPR020846">
    <property type="entry name" value="MFS_dom"/>
</dbReference>
<keyword evidence="2" id="KW-0813">Transport</keyword>
<accession>A0ABR3S0X0</accession>
<dbReference type="SUPFAM" id="SSF103473">
    <property type="entry name" value="MFS general substrate transporter"/>
    <property type="match status" value="1"/>
</dbReference>
<feature type="transmembrane region" description="Helical" evidence="6">
    <location>
        <begin position="162"/>
        <end position="184"/>
    </location>
</feature>
<feature type="transmembrane region" description="Helical" evidence="6">
    <location>
        <begin position="135"/>
        <end position="156"/>
    </location>
</feature>
<feature type="transmembrane region" description="Helical" evidence="6">
    <location>
        <begin position="305"/>
        <end position="324"/>
    </location>
</feature>
<dbReference type="PROSITE" id="PS50850">
    <property type="entry name" value="MFS"/>
    <property type="match status" value="1"/>
</dbReference>
<evidence type="ECO:0000256" key="4">
    <source>
        <dbReference type="ARBA" id="ARBA00022989"/>
    </source>
</evidence>
<evidence type="ECO:0000256" key="6">
    <source>
        <dbReference type="SAM" id="Phobius"/>
    </source>
</evidence>
<dbReference type="InterPro" id="IPR036259">
    <property type="entry name" value="MFS_trans_sf"/>
</dbReference>
<gene>
    <name evidence="8" type="ORF">SLS60_001932</name>
</gene>
<evidence type="ECO:0000256" key="2">
    <source>
        <dbReference type="ARBA" id="ARBA00022448"/>
    </source>
</evidence>
<comment type="subcellular location">
    <subcellularLocation>
        <location evidence="1">Membrane</location>
        <topology evidence="1">Multi-pass membrane protein</topology>
    </subcellularLocation>
</comment>
<feature type="transmembrane region" description="Helical" evidence="6">
    <location>
        <begin position="48"/>
        <end position="65"/>
    </location>
</feature>
<evidence type="ECO:0000313" key="8">
    <source>
        <dbReference type="EMBL" id="KAL1610267.1"/>
    </source>
</evidence>
<dbReference type="PANTHER" id="PTHR43791:SF78">
    <property type="entry name" value="TRANSPORTER, PUTATIVE (AFU_ORTHOLOGUE AFUA_3G01370)-RELATED"/>
    <property type="match status" value="1"/>
</dbReference>
<organism evidence="8 9">
    <name type="scientific">Paraconiothyrium brasiliense</name>
    <dbReference type="NCBI Taxonomy" id="300254"/>
    <lineage>
        <taxon>Eukaryota</taxon>
        <taxon>Fungi</taxon>
        <taxon>Dikarya</taxon>
        <taxon>Ascomycota</taxon>
        <taxon>Pezizomycotina</taxon>
        <taxon>Dothideomycetes</taxon>
        <taxon>Pleosporomycetidae</taxon>
        <taxon>Pleosporales</taxon>
        <taxon>Massarineae</taxon>
        <taxon>Didymosphaeriaceae</taxon>
        <taxon>Paraconiothyrium</taxon>
    </lineage>
</organism>
<proteinExistence type="predicted"/>
<dbReference type="InterPro" id="IPR011701">
    <property type="entry name" value="MFS"/>
</dbReference>
<reference evidence="8 9" key="1">
    <citation type="submission" date="2024-02" db="EMBL/GenBank/DDBJ databases">
        <title>De novo assembly and annotation of 12 fungi associated with fruit tree decline syndrome in Ontario, Canada.</title>
        <authorList>
            <person name="Sulman M."/>
            <person name="Ellouze W."/>
            <person name="Ilyukhin E."/>
        </authorList>
    </citation>
    <scope>NUCLEOTIDE SEQUENCE [LARGE SCALE GENOMIC DNA]</scope>
    <source>
        <strain evidence="8 9">M42-189</strain>
    </source>
</reference>
<feature type="transmembrane region" description="Helical" evidence="6">
    <location>
        <begin position="336"/>
        <end position="355"/>
    </location>
</feature>
<evidence type="ECO:0000256" key="5">
    <source>
        <dbReference type="ARBA" id="ARBA00023136"/>
    </source>
</evidence>
<dbReference type="Pfam" id="PF07690">
    <property type="entry name" value="MFS_1"/>
    <property type="match status" value="1"/>
</dbReference>
<feature type="transmembrane region" description="Helical" evidence="6">
    <location>
        <begin position="393"/>
        <end position="414"/>
    </location>
</feature>
<keyword evidence="3 6" id="KW-0812">Transmembrane</keyword>
<feature type="domain" description="Major facilitator superfamily (MFS) profile" evidence="7">
    <location>
        <begin position="52"/>
        <end position="487"/>
    </location>
</feature>
<feature type="transmembrane region" description="Helical" evidence="6">
    <location>
        <begin position="230"/>
        <end position="252"/>
    </location>
</feature>
<evidence type="ECO:0000259" key="7">
    <source>
        <dbReference type="PROSITE" id="PS50850"/>
    </source>
</evidence>
<comment type="caution">
    <text evidence="8">The sequence shown here is derived from an EMBL/GenBank/DDBJ whole genome shotgun (WGS) entry which is preliminary data.</text>
</comment>
<protein>
    <recommendedName>
        <fullName evidence="7">Major facilitator superfamily (MFS) profile domain-containing protein</fullName>
    </recommendedName>
</protein>
<feature type="transmembrane region" description="Helical" evidence="6">
    <location>
        <begin position="109"/>
        <end position="128"/>
    </location>
</feature>
<feature type="transmembrane region" description="Helical" evidence="6">
    <location>
        <begin position="196"/>
        <end position="218"/>
    </location>
</feature>
<feature type="transmembrane region" description="Helical" evidence="6">
    <location>
        <begin position="367"/>
        <end position="387"/>
    </location>
</feature>
<keyword evidence="9" id="KW-1185">Reference proteome</keyword>
<evidence type="ECO:0000256" key="3">
    <source>
        <dbReference type="ARBA" id="ARBA00022692"/>
    </source>
</evidence>
<dbReference type="Gene3D" id="1.20.1250.20">
    <property type="entry name" value="MFS general substrate transporter like domains"/>
    <property type="match status" value="2"/>
</dbReference>
<name>A0ABR3S0X0_9PLEO</name>
<dbReference type="PANTHER" id="PTHR43791">
    <property type="entry name" value="PERMEASE-RELATED"/>
    <property type="match status" value="1"/>
</dbReference>
<feature type="transmembrane region" description="Helical" evidence="6">
    <location>
        <begin position="426"/>
        <end position="445"/>
    </location>
</feature>
<sequence>MADQMLRDHDVIGKVEKAEAMHQEDVDSHHEELTEEEKRIAKKLRRKIDLRIMPLVILVYLMNYIDRYVGSMWSACITLTGHCRNNYAAAKLQGLVEDLHLVGDQYQTGLSILFVGYILMQVPSNLALNYVGRPSWYLGFFTIAWGLVSACTSQVANYGGIVACRFILGLVEAPFFAGVLFYLSKWYTKDELAKRNAIFYSGSLVSGAFGNLIAAGILNGLAGEMGMDAWQWLYIIEGAITVMIGILVVLVLPDFPDTWSALSPEEKHVANRRLAIDAAEADIDEAGGMSQIRGMKLAFQDPKTYLLAIAYMGITGAAGFQNFFPTLTKTLGYSETISLLLVAPPYVFMVFYSYAHCYASDYYGNRFWFLSYPVFVSTVGFIIFMTTDSFGPRYFSFFLMNFVFAQNGTIYAWISNAIPRPPAKRAAALAFINSIGNSASIWTPFSYAPSSAPHYRPALGVCIGLEFLALACFVSLRFYLQMQNRQLEKMESEDRELDEGEKKKLERTAEMEGVDIHKARKLQKGYRYML</sequence>